<dbReference type="EMBL" id="BMTP01000014">
    <property type="protein sequence ID" value="GGU54724.1"/>
    <property type="molecule type" value="Genomic_DNA"/>
</dbReference>
<gene>
    <name evidence="1" type="ORF">GCM10010274_49540</name>
</gene>
<name>A0A918I2P1_9ACTN</name>
<keyword evidence="2" id="KW-1185">Reference proteome</keyword>
<dbReference type="AlphaFoldDB" id="A0A918I2P1"/>
<organism evidence="1 2">
    <name type="scientific">Streptomyces lavendofoliae</name>
    <dbReference type="NCBI Taxonomy" id="67314"/>
    <lineage>
        <taxon>Bacteria</taxon>
        <taxon>Bacillati</taxon>
        <taxon>Actinomycetota</taxon>
        <taxon>Actinomycetes</taxon>
        <taxon>Kitasatosporales</taxon>
        <taxon>Streptomycetaceae</taxon>
        <taxon>Streptomyces</taxon>
    </lineage>
</organism>
<reference evidence="1" key="2">
    <citation type="submission" date="2020-09" db="EMBL/GenBank/DDBJ databases">
        <authorList>
            <person name="Sun Q."/>
            <person name="Ohkuma M."/>
        </authorList>
    </citation>
    <scope>NUCLEOTIDE SEQUENCE</scope>
    <source>
        <strain evidence="1">JCM 4391</strain>
    </source>
</reference>
<protein>
    <submittedName>
        <fullName evidence="1">Uncharacterized protein</fullName>
    </submittedName>
</protein>
<evidence type="ECO:0000313" key="2">
    <source>
        <dbReference type="Proteomes" id="UP000636661"/>
    </source>
</evidence>
<proteinExistence type="predicted"/>
<sequence>MSDRRRTLNGMTGVGRTADELNTAIRALWPAGAEQPTDLDEYQRLLVEWAAASRAERGEQRLAA</sequence>
<accession>A0A918I2P1</accession>
<dbReference type="Proteomes" id="UP000636661">
    <property type="component" value="Unassembled WGS sequence"/>
</dbReference>
<comment type="caution">
    <text evidence="1">The sequence shown here is derived from an EMBL/GenBank/DDBJ whole genome shotgun (WGS) entry which is preliminary data.</text>
</comment>
<evidence type="ECO:0000313" key="1">
    <source>
        <dbReference type="EMBL" id="GGU54724.1"/>
    </source>
</evidence>
<reference evidence="1" key="1">
    <citation type="journal article" date="2014" name="Int. J. Syst. Evol. Microbiol.">
        <title>Complete genome sequence of Corynebacterium casei LMG S-19264T (=DSM 44701T), isolated from a smear-ripened cheese.</title>
        <authorList>
            <consortium name="US DOE Joint Genome Institute (JGI-PGF)"/>
            <person name="Walter F."/>
            <person name="Albersmeier A."/>
            <person name="Kalinowski J."/>
            <person name="Ruckert C."/>
        </authorList>
    </citation>
    <scope>NUCLEOTIDE SEQUENCE</scope>
    <source>
        <strain evidence="1">JCM 4391</strain>
    </source>
</reference>